<dbReference type="Proteomes" id="UP000515135">
    <property type="component" value="Unplaced"/>
</dbReference>
<dbReference type="AlphaFoldDB" id="A0A6P5A1A7"/>
<dbReference type="PANTHER" id="PTHR28495">
    <property type="entry name" value="HYPOTHETICAL PROTEIN LOC100359752"/>
    <property type="match status" value="1"/>
</dbReference>
<name>A0A6P5A1A7_BRABE</name>
<evidence type="ECO:0000313" key="3">
    <source>
        <dbReference type="RefSeq" id="XP_019640134.1"/>
    </source>
</evidence>
<evidence type="ECO:0000259" key="1">
    <source>
        <dbReference type="Pfam" id="PF15813"/>
    </source>
</evidence>
<keyword evidence="2" id="KW-1185">Reference proteome</keyword>
<dbReference type="KEGG" id="bbel:109481959"/>
<evidence type="ECO:0000313" key="2">
    <source>
        <dbReference type="Proteomes" id="UP000515135"/>
    </source>
</evidence>
<reference evidence="3" key="1">
    <citation type="submission" date="2025-08" db="UniProtKB">
        <authorList>
            <consortium name="RefSeq"/>
        </authorList>
    </citation>
    <scope>IDENTIFICATION</scope>
    <source>
        <tissue evidence="3">Gonad</tissue>
    </source>
</reference>
<dbReference type="OrthoDB" id="6285995at2759"/>
<accession>A0A6P5A1A7</accession>
<dbReference type="RefSeq" id="XP_019640134.1">
    <property type="nucleotide sequence ID" value="XM_019784575.1"/>
</dbReference>
<dbReference type="InterPro" id="IPR031643">
    <property type="entry name" value="DUF4708"/>
</dbReference>
<proteinExistence type="predicted"/>
<protein>
    <submittedName>
        <fullName evidence="3">Uncharacterized protein C18orf63-like</fullName>
    </submittedName>
</protein>
<dbReference type="PANTHER" id="PTHR28495:SF1">
    <property type="entry name" value="GENE, 17266-RELATED"/>
    <property type="match status" value="1"/>
</dbReference>
<gene>
    <name evidence="3" type="primary">LOC109481959</name>
</gene>
<dbReference type="Pfam" id="PF15813">
    <property type="entry name" value="DUF4708"/>
    <property type="match status" value="1"/>
</dbReference>
<dbReference type="GeneID" id="109481959"/>
<feature type="domain" description="DUF4708" evidence="1">
    <location>
        <begin position="12"/>
        <end position="245"/>
    </location>
</feature>
<organism evidence="2 3">
    <name type="scientific">Branchiostoma belcheri</name>
    <name type="common">Amphioxus</name>
    <dbReference type="NCBI Taxonomy" id="7741"/>
    <lineage>
        <taxon>Eukaryota</taxon>
        <taxon>Metazoa</taxon>
        <taxon>Chordata</taxon>
        <taxon>Cephalochordata</taxon>
        <taxon>Leptocardii</taxon>
        <taxon>Amphioxiformes</taxon>
        <taxon>Branchiostomatidae</taxon>
        <taxon>Branchiostoma</taxon>
    </lineage>
</organism>
<sequence length="323" mass="36314">MVENRHTGQALLFFSSLPDLKRLCVVTLTVKRVSKTSTSNGPATGKFQLQITKCRELIFTEAGILASPSVDDYDTINIIVQSSIYESGKLKPRFEKMNLSVSEVSDVTLSLLQSCLMYTMVARLAPNWNKVGDILVQGRDFLMCKGPMNAVKVQMTACADEVCMAVEAKTVKLPQTKIEDFAVDPQASWIFYNNPYAVISEHFIEDRWCYVLPSNKKGQVISVTRQLPENCPFQGYKDLRRHWKNTCDIVELMRTDSAAVAAAFLADLHARLPVMCGHVLRFTKKPLYTTARLREARQLVISGKFDSCRTTKQRSLPTRGNTS</sequence>